<dbReference type="OrthoDB" id="8062037at2759"/>
<gene>
    <name evidence="2" type="ORF">EYF80_013279</name>
</gene>
<evidence type="ECO:0000313" key="3">
    <source>
        <dbReference type="Proteomes" id="UP000314294"/>
    </source>
</evidence>
<feature type="region of interest" description="Disordered" evidence="1">
    <location>
        <begin position="73"/>
        <end position="95"/>
    </location>
</feature>
<reference evidence="2 3" key="1">
    <citation type="submission" date="2019-03" db="EMBL/GenBank/DDBJ databases">
        <title>First draft genome of Liparis tanakae, snailfish: a comprehensive survey of snailfish specific genes.</title>
        <authorList>
            <person name="Kim W."/>
            <person name="Song I."/>
            <person name="Jeong J.-H."/>
            <person name="Kim D."/>
            <person name="Kim S."/>
            <person name="Ryu S."/>
            <person name="Song J.Y."/>
            <person name="Lee S.K."/>
        </authorList>
    </citation>
    <scope>NUCLEOTIDE SEQUENCE [LARGE SCALE GENOMIC DNA]</scope>
    <source>
        <tissue evidence="2">Muscle</tissue>
    </source>
</reference>
<accession>A0A4Z2IG63</accession>
<name>A0A4Z2IG63_9TELE</name>
<dbReference type="EMBL" id="SRLO01000093">
    <property type="protein sequence ID" value="TNN76414.1"/>
    <property type="molecule type" value="Genomic_DNA"/>
</dbReference>
<comment type="caution">
    <text evidence="2">The sequence shown here is derived from an EMBL/GenBank/DDBJ whole genome shotgun (WGS) entry which is preliminary data.</text>
</comment>
<evidence type="ECO:0000313" key="2">
    <source>
        <dbReference type="EMBL" id="TNN76414.1"/>
    </source>
</evidence>
<dbReference type="AlphaFoldDB" id="A0A4Z2IG63"/>
<organism evidence="2 3">
    <name type="scientific">Liparis tanakae</name>
    <name type="common">Tanaka's snailfish</name>
    <dbReference type="NCBI Taxonomy" id="230148"/>
    <lineage>
        <taxon>Eukaryota</taxon>
        <taxon>Metazoa</taxon>
        <taxon>Chordata</taxon>
        <taxon>Craniata</taxon>
        <taxon>Vertebrata</taxon>
        <taxon>Euteleostomi</taxon>
        <taxon>Actinopterygii</taxon>
        <taxon>Neopterygii</taxon>
        <taxon>Teleostei</taxon>
        <taxon>Neoteleostei</taxon>
        <taxon>Acanthomorphata</taxon>
        <taxon>Eupercaria</taxon>
        <taxon>Perciformes</taxon>
        <taxon>Cottioidei</taxon>
        <taxon>Cottales</taxon>
        <taxon>Liparidae</taxon>
        <taxon>Liparis</taxon>
    </lineage>
</organism>
<dbReference type="Proteomes" id="UP000314294">
    <property type="component" value="Unassembled WGS sequence"/>
</dbReference>
<protein>
    <submittedName>
        <fullName evidence="2">Uncharacterized protein</fullName>
    </submittedName>
</protein>
<sequence>MTGRGKERKRAREEKSDRLSGFNPEEEERMRGTEEAGLSFAKLRGEEKEPEELPTEGACKYAVAIQIKSSSLGLAVTQDTERQAERMHAYATPPA</sequence>
<proteinExistence type="predicted"/>
<evidence type="ECO:0000256" key="1">
    <source>
        <dbReference type="SAM" id="MobiDB-lite"/>
    </source>
</evidence>
<feature type="region of interest" description="Disordered" evidence="1">
    <location>
        <begin position="1"/>
        <end position="36"/>
    </location>
</feature>
<keyword evidence="3" id="KW-1185">Reference proteome</keyword>
<feature type="compositionally biased region" description="Basic and acidic residues" evidence="1">
    <location>
        <begin position="79"/>
        <end position="88"/>
    </location>
</feature>